<evidence type="ECO:0000256" key="1">
    <source>
        <dbReference type="SAM" id="MobiDB-lite"/>
    </source>
</evidence>
<evidence type="ECO:0000256" key="2">
    <source>
        <dbReference type="SAM" id="Phobius"/>
    </source>
</evidence>
<keyword evidence="2" id="KW-0472">Membrane</keyword>
<keyword evidence="2" id="KW-0812">Transmembrane</keyword>
<name>A0A846MTK9_9PROT</name>
<dbReference type="InterPro" id="IPR026265">
    <property type="entry name" value="LptC"/>
</dbReference>
<evidence type="ECO:0000313" key="3">
    <source>
        <dbReference type="EMBL" id="NIK86696.1"/>
    </source>
</evidence>
<evidence type="ECO:0000313" key="4">
    <source>
        <dbReference type="Proteomes" id="UP000570514"/>
    </source>
</evidence>
<protein>
    <submittedName>
        <fullName evidence="3">LPS export ABC transporter protein LptC</fullName>
    </submittedName>
</protein>
<dbReference type="GO" id="GO:0015221">
    <property type="term" value="F:lipopolysaccharide transmembrane transporter activity"/>
    <property type="evidence" value="ECO:0007669"/>
    <property type="project" value="InterPro"/>
</dbReference>
<organism evidence="3 4">
    <name type="scientific">Rhizomicrobium palustre</name>
    <dbReference type="NCBI Taxonomy" id="189966"/>
    <lineage>
        <taxon>Bacteria</taxon>
        <taxon>Pseudomonadati</taxon>
        <taxon>Pseudomonadota</taxon>
        <taxon>Alphaproteobacteria</taxon>
        <taxon>Micropepsales</taxon>
        <taxon>Micropepsaceae</taxon>
        <taxon>Rhizomicrobium</taxon>
    </lineage>
</organism>
<feature type="region of interest" description="Disordered" evidence="1">
    <location>
        <begin position="1"/>
        <end position="28"/>
    </location>
</feature>
<proteinExistence type="predicted"/>
<feature type="transmembrane region" description="Helical" evidence="2">
    <location>
        <begin position="68"/>
        <end position="87"/>
    </location>
</feature>
<dbReference type="AlphaFoldDB" id="A0A846MTK9"/>
<sequence>MTRRDEVKSAVAQPLPGPSGEVEAEKKPKTVLPPVLPRIAPARDWAQGQRLKAMDALRYSRFVSVMKGILPIAAVVLLASVVAYSVMPRQKDRTIGVQQRGNLARDLTMTKSSFTGVDDKGNPYKITFAELVQDPTDKNKKRASLKQIDADMQFENQSWVNATAAHGWIDGEAGILKLDGGISIFTDNGYQLHTTAATAYIHQNVIESDTPVEGHGPLGRFRADRFHADRIKKEVKLSGHVHMTLIPQKASKK</sequence>
<dbReference type="Gene3D" id="2.60.450.10">
    <property type="entry name" value="Lipopolysaccharide (LPS) transport protein A like domain"/>
    <property type="match status" value="1"/>
</dbReference>
<comment type="caution">
    <text evidence="3">The sequence shown here is derived from an EMBL/GenBank/DDBJ whole genome shotgun (WGS) entry which is preliminary data.</text>
</comment>
<accession>A0A846MTK9</accession>
<dbReference type="GO" id="GO:0005886">
    <property type="term" value="C:plasma membrane"/>
    <property type="evidence" value="ECO:0007669"/>
    <property type="project" value="InterPro"/>
</dbReference>
<dbReference type="EMBL" id="JAASRM010000001">
    <property type="protein sequence ID" value="NIK86696.1"/>
    <property type="molecule type" value="Genomic_DNA"/>
</dbReference>
<dbReference type="Pfam" id="PF06835">
    <property type="entry name" value="LptC"/>
    <property type="match status" value="1"/>
</dbReference>
<dbReference type="RefSeq" id="WP_167079651.1">
    <property type="nucleotide sequence ID" value="NZ_BAAADC010000001.1"/>
</dbReference>
<keyword evidence="2" id="KW-1133">Transmembrane helix</keyword>
<dbReference type="InterPro" id="IPR010664">
    <property type="entry name" value="LipoPS_assembly_LptC-rel"/>
</dbReference>
<keyword evidence="4" id="KW-1185">Reference proteome</keyword>
<dbReference type="Proteomes" id="UP000570514">
    <property type="component" value="Unassembled WGS sequence"/>
</dbReference>
<reference evidence="3 4" key="1">
    <citation type="submission" date="2020-03" db="EMBL/GenBank/DDBJ databases">
        <title>Genomic Encyclopedia of Type Strains, Phase IV (KMG-IV): sequencing the most valuable type-strain genomes for metagenomic binning, comparative biology and taxonomic classification.</title>
        <authorList>
            <person name="Goeker M."/>
        </authorList>
    </citation>
    <scope>NUCLEOTIDE SEQUENCE [LARGE SCALE GENOMIC DNA]</scope>
    <source>
        <strain evidence="3 4">DSM 19867</strain>
    </source>
</reference>
<dbReference type="NCBIfam" id="TIGR04409">
    <property type="entry name" value="LptC_YrbK"/>
    <property type="match status" value="1"/>
</dbReference>
<gene>
    <name evidence="3" type="ORF">FHS83_000014</name>
</gene>